<gene>
    <name evidence="2" type="ORF">D9613_008763</name>
</gene>
<dbReference type="Gene3D" id="3.40.50.720">
    <property type="entry name" value="NAD(P)-binding Rossmann-like Domain"/>
    <property type="match status" value="2"/>
</dbReference>
<sequence>MVIHTSSSAFLDLHSAVSTVTAVPALLNIPGRLSRKDDGKDINKRGRDAQNLDLISHEQAQFSTGKVAIVTGGNTGIGLETVRHLARAGAKVYLAARNESRATGALAQLEHDGLGPGNGQVIWLKLDLSDPRDAKKAAEDFLKKDARLDILVNNAALLQAPYEIGSDGVATMAVVKDAASFASEDGKGTRIRLKFDDISDFNVTYKGRLLPGLHRYGHTKFMIILWTKTLQRRLNGDTTAPITALSIHPGGVDTYSHKWMFPRFFKFLVGLVIAQPVVGAYNSAFAAASKRIRENKQAYQGTYLESQPTGRIVPANKAVSNEELGNKLWSTTTKFLSGIGL</sequence>
<dbReference type="InterPro" id="IPR036291">
    <property type="entry name" value="NAD(P)-bd_dom_sf"/>
</dbReference>
<dbReference type="PANTHER" id="PTHR43157:SF31">
    <property type="entry name" value="PHOSPHATIDYLINOSITOL-GLYCAN BIOSYNTHESIS CLASS F PROTEIN"/>
    <property type="match status" value="1"/>
</dbReference>
<evidence type="ECO:0008006" key="4">
    <source>
        <dbReference type="Google" id="ProtNLM"/>
    </source>
</evidence>
<keyword evidence="1" id="KW-0560">Oxidoreductase</keyword>
<accession>A0A8H4QTZ5</accession>
<organism evidence="2 3">
    <name type="scientific">Agrocybe pediades</name>
    <dbReference type="NCBI Taxonomy" id="84607"/>
    <lineage>
        <taxon>Eukaryota</taxon>
        <taxon>Fungi</taxon>
        <taxon>Dikarya</taxon>
        <taxon>Basidiomycota</taxon>
        <taxon>Agaricomycotina</taxon>
        <taxon>Agaricomycetes</taxon>
        <taxon>Agaricomycetidae</taxon>
        <taxon>Agaricales</taxon>
        <taxon>Agaricineae</taxon>
        <taxon>Strophariaceae</taxon>
        <taxon>Agrocybe</taxon>
    </lineage>
</organism>
<dbReference type="EMBL" id="JAACJL010000031">
    <property type="protein sequence ID" value="KAF4616899.1"/>
    <property type="molecule type" value="Genomic_DNA"/>
</dbReference>
<dbReference type="GO" id="GO:0016491">
    <property type="term" value="F:oxidoreductase activity"/>
    <property type="evidence" value="ECO:0007669"/>
    <property type="project" value="UniProtKB-KW"/>
</dbReference>
<protein>
    <recommendedName>
        <fullName evidence="4">NAD(P)-binding protein</fullName>
    </recommendedName>
</protein>
<reference evidence="2 3" key="1">
    <citation type="submission" date="2019-12" db="EMBL/GenBank/DDBJ databases">
        <authorList>
            <person name="Floudas D."/>
            <person name="Bentzer J."/>
            <person name="Ahren D."/>
            <person name="Johansson T."/>
            <person name="Persson P."/>
            <person name="Tunlid A."/>
        </authorList>
    </citation>
    <scope>NUCLEOTIDE SEQUENCE [LARGE SCALE GENOMIC DNA]</scope>
    <source>
        <strain evidence="2 3">CBS 102.39</strain>
    </source>
</reference>
<dbReference type="PANTHER" id="PTHR43157">
    <property type="entry name" value="PHOSPHATIDYLINOSITOL-GLYCAN BIOSYNTHESIS CLASS F PROTEIN-RELATED"/>
    <property type="match status" value="1"/>
</dbReference>
<proteinExistence type="predicted"/>
<comment type="caution">
    <text evidence="2">The sequence shown here is derived from an EMBL/GenBank/DDBJ whole genome shotgun (WGS) entry which is preliminary data.</text>
</comment>
<name>A0A8H4QTZ5_9AGAR</name>
<dbReference type="InterPro" id="IPR002347">
    <property type="entry name" value="SDR_fam"/>
</dbReference>
<dbReference type="SUPFAM" id="SSF51735">
    <property type="entry name" value="NAD(P)-binding Rossmann-fold domains"/>
    <property type="match status" value="1"/>
</dbReference>
<dbReference type="Pfam" id="PF00106">
    <property type="entry name" value="adh_short"/>
    <property type="match status" value="1"/>
</dbReference>
<keyword evidence="3" id="KW-1185">Reference proteome</keyword>
<evidence type="ECO:0000256" key="1">
    <source>
        <dbReference type="ARBA" id="ARBA00023002"/>
    </source>
</evidence>
<evidence type="ECO:0000313" key="2">
    <source>
        <dbReference type="EMBL" id="KAF4616899.1"/>
    </source>
</evidence>
<evidence type="ECO:0000313" key="3">
    <source>
        <dbReference type="Proteomes" id="UP000521872"/>
    </source>
</evidence>
<dbReference type="AlphaFoldDB" id="A0A8H4QTZ5"/>
<dbReference type="PRINTS" id="PR00081">
    <property type="entry name" value="GDHRDH"/>
</dbReference>
<dbReference type="Proteomes" id="UP000521872">
    <property type="component" value="Unassembled WGS sequence"/>
</dbReference>